<dbReference type="Proteomes" id="UP000377798">
    <property type="component" value="Unassembled WGS sequence"/>
</dbReference>
<dbReference type="EMBL" id="CAACYI010000001">
    <property type="protein sequence ID" value="VFB16991.1"/>
    <property type="molecule type" value="Genomic_DNA"/>
</dbReference>
<evidence type="ECO:0000313" key="3">
    <source>
        <dbReference type="EMBL" id="VFB16991.1"/>
    </source>
</evidence>
<dbReference type="PANTHER" id="PTHR43151">
    <property type="entry name" value="FEOA FAMILY PROTEIN"/>
    <property type="match status" value="1"/>
</dbReference>
<accession>A0A8H2QSK1</accession>
<organism evidence="3 4">
    <name type="scientific">Urinicoccus massiliensis</name>
    <dbReference type="NCBI Taxonomy" id="1723382"/>
    <lineage>
        <taxon>Bacteria</taxon>
        <taxon>Bacillati</taxon>
        <taxon>Bacillota</taxon>
        <taxon>Tissierellia</taxon>
        <taxon>Tissierellales</taxon>
        <taxon>Peptoniphilaceae</taxon>
        <taxon>Urinicoccus</taxon>
    </lineage>
</organism>
<keyword evidence="1" id="KW-0408">Iron</keyword>
<proteinExistence type="predicted"/>
<keyword evidence="4" id="KW-1185">Reference proteome</keyword>
<sequence>MNLLMAELGVDYTIARLRIKDNDQQKFLANIGFIEGAVLSVVSETMGNLIVKIKGSRVAIGKDIARRIDVTVIGG</sequence>
<dbReference type="RefSeq" id="WP_009431972.1">
    <property type="nucleotide sequence ID" value="NZ_CAACYI010000001.1"/>
</dbReference>
<dbReference type="InterPro" id="IPR008988">
    <property type="entry name" value="Transcriptional_repressor_C"/>
</dbReference>
<dbReference type="Gene3D" id="2.30.30.90">
    <property type="match status" value="1"/>
</dbReference>
<name>A0A8H2QSK1_9FIRM</name>
<evidence type="ECO:0000256" key="1">
    <source>
        <dbReference type="ARBA" id="ARBA00023004"/>
    </source>
</evidence>
<comment type="caution">
    <text evidence="3">The sequence shown here is derived from an EMBL/GenBank/DDBJ whole genome shotgun (WGS) entry which is preliminary data.</text>
</comment>
<dbReference type="InterPro" id="IPR007167">
    <property type="entry name" value="Fe-transptr_FeoA-like"/>
</dbReference>
<dbReference type="Pfam" id="PF04023">
    <property type="entry name" value="FeoA"/>
    <property type="match status" value="1"/>
</dbReference>
<gene>
    <name evidence="3" type="ORF">NCTC13150_01567</name>
</gene>
<feature type="domain" description="Ferrous iron transporter FeoA-like" evidence="2">
    <location>
        <begin position="1"/>
        <end position="72"/>
    </location>
</feature>
<dbReference type="InterPro" id="IPR038157">
    <property type="entry name" value="FeoA_core_dom"/>
</dbReference>
<dbReference type="PANTHER" id="PTHR43151:SF1">
    <property type="entry name" value="SSR2333 PROTEIN"/>
    <property type="match status" value="1"/>
</dbReference>
<dbReference type="AlphaFoldDB" id="A0A8H2QSK1"/>
<evidence type="ECO:0000313" key="4">
    <source>
        <dbReference type="Proteomes" id="UP000377798"/>
    </source>
</evidence>
<evidence type="ECO:0000259" key="2">
    <source>
        <dbReference type="SMART" id="SM00899"/>
    </source>
</evidence>
<dbReference type="GO" id="GO:0046914">
    <property type="term" value="F:transition metal ion binding"/>
    <property type="evidence" value="ECO:0007669"/>
    <property type="project" value="InterPro"/>
</dbReference>
<dbReference type="SMART" id="SM00899">
    <property type="entry name" value="FeoA"/>
    <property type="match status" value="1"/>
</dbReference>
<protein>
    <submittedName>
        <fullName evidence="3">FeoA domain</fullName>
    </submittedName>
</protein>
<reference evidence="3 4" key="1">
    <citation type="submission" date="2019-02" db="EMBL/GenBank/DDBJ databases">
        <authorList>
            <consortium name="Pathogen Informatics"/>
        </authorList>
    </citation>
    <scope>NUCLEOTIDE SEQUENCE [LARGE SCALE GENOMIC DNA]</scope>
    <source>
        <strain evidence="3 4">3012STDY7089603</strain>
    </source>
</reference>
<dbReference type="InterPro" id="IPR053184">
    <property type="entry name" value="FeoA-like"/>
</dbReference>
<dbReference type="SUPFAM" id="SSF50037">
    <property type="entry name" value="C-terminal domain of transcriptional repressors"/>
    <property type="match status" value="1"/>
</dbReference>